<reference evidence="1 2" key="1">
    <citation type="submission" date="2019-08" db="EMBL/GenBank/DDBJ databases">
        <authorList>
            <person name="Dong K."/>
        </authorList>
    </citation>
    <scope>NUCLEOTIDE SEQUENCE [LARGE SCALE GENOMIC DNA]</scope>
    <source>
        <strain evidence="1 2">JCM14558</strain>
    </source>
</reference>
<evidence type="ECO:0000313" key="1">
    <source>
        <dbReference type="EMBL" id="TXK12343.1"/>
    </source>
</evidence>
<evidence type="ECO:0008006" key="3">
    <source>
        <dbReference type="Google" id="ProtNLM"/>
    </source>
</evidence>
<name>A0A5C8I374_9MICO</name>
<accession>A0A5C8I374</accession>
<dbReference type="OrthoDB" id="5068694at2"/>
<comment type="caution">
    <text evidence="1">The sequence shown here is derived from an EMBL/GenBank/DDBJ whole genome shotgun (WGS) entry which is preliminary data.</text>
</comment>
<dbReference type="RefSeq" id="WP_147893074.1">
    <property type="nucleotide sequence ID" value="NZ_BAAANR010000001.1"/>
</dbReference>
<proteinExistence type="predicted"/>
<dbReference type="Proteomes" id="UP000321034">
    <property type="component" value="Unassembled WGS sequence"/>
</dbReference>
<dbReference type="EMBL" id="VRSV01000001">
    <property type="protein sequence ID" value="TXK12343.1"/>
    <property type="molecule type" value="Genomic_DNA"/>
</dbReference>
<sequence>MSEDTNPWVEFVGPCYTAQSIRRKLGMTIGELDDATRDLRILALVADDGSTLYPTWQVREGEVIRGLHEILTILRTGVDDSWTWAQWLVFTPPPDDVNRSPIDELRGGKTSQVIHDAEHVAHAWAQ</sequence>
<evidence type="ECO:0000313" key="2">
    <source>
        <dbReference type="Proteomes" id="UP000321034"/>
    </source>
</evidence>
<dbReference type="AlphaFoldDB" id="A0A5C8I374"/>
<organism evidence="1 2">
    <name type="scientific">Microbacterium hatanonis</name>
    <dbReference type="NCBI Taxonomy" id="404366"/>
    <lineage>
        <taxon>Bacteria</taxon>
        <taxon>Bacillati</taxon>
        <taxon>Actinomycetota</taxon>
        <taxon>Actinomycetes</taxon>
        <taxon>Micrococcales</taxon>
        <taxon>Microbacteriaceae</taxon>
        <taxon>Microbacterium</taxon>
    </lineage>
</organism>
<keyword evidence="2" id="KW-1185">Reference proteome</keyword>
<protein>
    <recommendedName>
        <fullName evidence="3">DUF2384 domain-containing protein</fullName>
    </recommendedName>
</protein>
<gene>
    <name evidence="1" type="ORF">FVP77_02360</name>
</gene>